<name>A0A9D9DFW3_9FIRM</name>
<keyword evidence="1" id="KW-1133">Transmembrane helix</keyword>
<comment type="caution">
    <text evidence="2">The sequence shown here is derived from an EMBL/GenBank/DDBJ whole genome shotgun (WGS) entry which is preliminary data.</text>
</comment>
<feature type="transmembrane region" description="Helical" evidence="1">
    <location>
        <begin position="50"/>
        <end position="68"/>
    </location>
</feature>
<proteinExistence type="predicted"/>
<evidence type="ECO:0000313" key="3">
    <source>
        <dbReference type="Proteomes" id="UP000823634"/>
    </source>
</evidence>
<keyword evidence="1" id="KW-0812">Transmembrane</keyword>
<feature type="transmembrane region" description="Helical" evidence="1">
    <location>
        <begin position="103"/>
        <end position="125"/>
    </location>
</feature>
<dbReference type="Proteomes" id="UP000823634">
    <property type="component" value="Unassembled WGS sequence"/>
</dbReference>
<evidence type="ECO:0000313" key="2">
    <source>
        <dbReference type="EMBL" id="MBO8426753.1"/>
    </source>
</evidence>
<keyword evidence="1" id="KW-0472">Membrane</keyword>
<feature type="transmembrane region" description="Helical" evidence="1">
    <location>
        <begin position="75"/>
        <end position="97"/>
    </location>
</feature>
<dbReference type="AlphaFoldDB" id="A0A9D9DFW3"/>
<feature type="transmembrane region" description="Helical" evidence="1">
    <location>
        <begin position="12"/>
        <end position="30"/>
    </location>
</feature>
<evidence type="ECO:0000256" key="1">
    <source>
        <dbReference type="SAM" id="Phobius"/>
    </source>
</evidence>
<organism evidence="2 3">
    <name type="scientific">Candidatus Alloenteromonas pullistercoris</name>
    <dbReference type="NCBI Taxonomy" id="2840785"/>
    <lineage>
        <taxon>Bacteria</taxon>
        <taxon>Bacillati</taxon>
        <taxon>Bacillota</taxon>
        <taxon>Bacillota incertae sedis</taxon>
        <taxon>Candidatus Alloenteromonas</taxon>
    </lineage>
</organism>
<reference evidence="2" key="2">
    <citation type="journal article" date="2021" name="PeerJ">
        <title>Extensive microbial diversity within the chicken gut microbiome revealed by metagenomics and culture.</title>
        <authorList>
            <person name="Gilroy R."/>
            <person name="Ravi A."/>
            <person name="Getino M."/>
            <person name="Pursley I."/>
            <person name="Horton D.L."/>
            <person name="Alikhan N.F."/>
            <person name="Baker D."/>
            <person name="Gharbi K."/>
            <person name="Hall N."/>
            <person name="Watson M."/>
            <person name="Adriaenssens E.M."/>
            <person name="Foster-Nyarko E."/>
            <person name="Jarju S."/>
            <person name="Secka A."/>
            <person name="Antonio M."/>
            <person name="Oren A."/>
            <person name="Chaudhuri R.R."/>
            <person name="La Ragione R."/>
            <person name="Hildebrand F."/>
            <person name="Pallen M.J."/>
        </authorList>
    </citation>
    <scope>NUCLEOTIDE SEQUENCE</scope>
    <source>
        <strain evidence="2">17113</strain>
    </source>
</reference>
<reference evidence="2" key="1">
    <citation type="submission" date="2020-10" db="EMBL/GenBank/DDBJ databases">
        <authorList>
            <person name="Gilroy R."/>
        </authorList>
    </citation>
    <scope>NUCLEOTIDE SEQUENCE</scope>
    <source>
        <strain evidence="2">17113</strain>
    </source>
</reference>
<protein>
    <submittedName>
        <fullName evidence="2">Uncharacterized protein</fullName>
    </submittedName>
</protein>
<dbReference type="EMBL" id="JADINA010000034">
    <property type="protein sequence ID" value="MBO8426753.1"/>
    <property type="molecule type" value="Genomic_DNA"/>
</dbReference>
<sequence length="141" mass="15416">MKRGIDNFSFPASLVLSLFGFCCLLLPFDIHFLEPGFTLFYSTLEYDSLVLFYAVFIGLCACLAISLAGMKVPSFTLKIALLIVDIVSLVFLAGLMASGAYGIGTIFIGLVLLAVLGCSIADVRVHYLSDFTERKPSRRSR</sequence>
<gene>
    <name evidence="2" type="ORF">IAC61_05530</name>
</gene>
<accession>A0A9D9DFW3</accession>